<name>A0A504TV76_9HYPH</name>
<dbReference type="InterPro" id="IPR001584">
    <property type="entry name" value="Integrase_cat-core"/>
</dbReference>
<evidence type="ECO:0000313" key="3">
    <source>
        <dbReference type="Proteomes" id="UP000316429"/>
    </source>
</evidence>
<sequence length="64" mass="7170">MDSLRDSVEDDVSYYNNERNRLKLKGLSPVQYRTQPLNHRTLQGQFLMAGLGLYAAVAPACRAG</sequence>
<feature type="domain" description="Integrase catalytic" evidence="1">
    <location>
        <begin position="2"/>
        <end position="37"/>
    </location>
</feature>
<dbReference type="EMBL" id="VFYP01000004">
    <property type="protein sequence ID" value="TPP06079.1"/>
    <property type="molecule type" value="Genomic_DNA"/>
</dbReference>
<dbReference type="OrthoDB" id="9803878at2"/>
<dbReference type="Proteomes" id="UP000316429">
    <property type="component" value="Unassembled WGS sequence"/>
</dbReference>
<dbReference type="GO" id="GO:0015074">
    <property type="term" value="P:DNA integration"/>
    <property type="evidence" value="ECO:0007669"/>
    <property type="project" value="InterPro"/>
</dbReference>
<dbReference type="AlphaFoldDB" id="A0A504TV76"/>
<organism evidence="2 3">
    <name type="scientific">Rhizobium glycinendophyticum</name>
    <dbReference type="NCBI Taxonomy" id="2589807"/>
    <lineage>
        <taxon>Bacteria</taxon>
        <taxon>Pseudomonadati</taxon>
        <taxon>Pseudomonadota</taxon>
        <taxon>Alphaproteobacteria</taxon>
        <taxon>Hyphomicrobiales</taxon>
        <taxon>Rhizobiaceae</taxon>
        <taxon>Rhizobium/Agrobacterium group</taxon>
        <taxon>Rhizobium</taxon>
    </lineage>
</organism>
<gene>
    <name evidence="2" type="ORF">FJQ55_19975</name>
</gene>
<protein>
    <submittedName>
        <fullName evidence="2">IS3 family transposase</fullName>
    </submittedName>
</protein>
<reference evidence="2 3" key="1">
    <citation type="submission" date="2019-06" db="EMBL/GenBank/DDBJ databases">
        <title>Rhizobium sp. CL12 isolated from roots of soybean.</title>
        <authorList>
            <person name="Wang C."/>
        </authorList>
    </citation>
    <scope>NUCLEOTIDE SEQUENCE [LARGE SCALE GENOMIC DNA]</scope>
    <source>
        <strain evidence="2 3">CL12</strain>
    </source>
</reference>
<proteinExistence type="predicted"/>
<evidence type="ECO:0000259" key="1">
    <source>
        <dbReference type="Pfam" id="PF13333"/>
    </source>
</evidence>
<keyword evidence="3" id="KW-1185">Reference proteome</keyword>
<dbReference type="Pfam" id="PF13333">
    <property type="entry name" value="rve_2"/>
    <property type="match status" value="1"/>
</dbReference>
<accession>A0A504TV76</accession>
<evidence type="ECO:0000313" key="2">
    <source>
        <dbReference type="EMBL" id="TPP06079.1"/>
    </source>
</evidence>
<comment type="caution">
    <text evidence="2">The sequence shown here is derived from an EMBL/GenBank/DDBJ whole genome shotgun (WGS) entry which is preliminary data.</text>
</comment>